<dbReference type="InterPro" id="IPR004613">
    <property type="entry name" value="RNase_J"/>
</dbReference>
<sequence length="413" mass="45705">MVIHDKVSIIPLGGLGEVGKNMTVIKVNQDLLIIDCGLMFPEDEMLGIDAVIPDITYLVENKNFIKGIVLTHGHEDHIGALPYILKELPLPVFGTPLTIALAQNKLKEQAIQSNATFHTLKPREIAKIGSFRVELIRLCHSIPDSTAVAIHTAAGTVFYTGDFKFDQTPVDGQLSDYYRLAQLGEKGVLALLSDSTGAERRGFTPSERAVYGKLEEIFRLSKGRIIITTFATSLYRIQQSFWVAAMYKRKIAIVSKSMRSVLEVAQQQGYLDVPAGLLVDPDQWHQWPNEQIVLLTTGHQGEPLSALTRGTLGDGRLSSYQRGDTVIISSSPHAGNQKLIGRTIDALARLGADVYHESASVHISGHASQEELKMMLNLIKPKYFIPIQGEYRMLVLHAKLAREVAVPEEIFLF</sequence>
<dbReference type="InterPro" id="IPR042173">
    <property type="entry name" value="RNase_J_2"/>
</dbReference>
<evidence type="ECO:0000313" key="10">
    <source>
        <dbReference type="Proteomes" id="UP000366051"/>
    </source>
</evidence>
<dbReference type="SUPFAM" id="SSF56281">
    <property type="entry name" value="Metallo-hydrolase/oxidoreductase"/>
    <property type="match status" value="1"/>
</dbReference>
<protein>
    <submittedName>
        <fullName evidence="9">Ribonuclease J</fullName>
        <ecNumber evidence="9">3.1.-.-</ecNumber>
    </submittedName>
</protein>
<dbReference type="NCBIfam" id="TIGR00649">
    <property type="entry name" value="MG423"/>
    <property type="match status" value="1"/>
</dbReference>
<dbReference type="CDD" id="cd07714">
    <property type="entry name" value="RNaseJ_MBL-fold"/>
    <property type="match status" value="1"/>
</dbReference>
<dbReference type="EC" id="3.1.-.-" evidence="9"/>
<dbReference type="PANTHER" id="PTHR43694">
    <property type="entry name" value="RIBONUCLEASE J"/>
    <property type="match status" value="1"/>
</dbReference>
<dbReference type="KEGG" id="hcv:FTV88_2142"/>
<dbReference type="Pfam" id="PF07521">
    <property type="entry name" value="RMMBL"/>
    <property type="match status" value="1"/>
</dbReference>
<keyword evidence="6" id="KW-0269">Exonuclease</keyword>
<dbReference type="InterPro" id="IPR001279">
    <property type="entry name" value="Metallo-B-lactamas"/>
</dbReference>
<feature type="domain" description="Metallo-beta-lactamase" evidence="8">
    <location>
        <begin position="19"/>
        <end position="214"/>
    </location>
</feature>
<evidence type="ECO:0000256" key="3">
    <source>
        <dbReference type="ARBA" id="ARBA00022723"/>
    </source>
</evidence>
<keyword evidence="10" id="KW-1185">Reference proteome</keyword>
<dbReference type="Proteomes" id="UP000366051">
    <property type="component" value="Chromosome"/>
</dbReference>
<gene>
    <name evidence="9" type="ORF">FTV88_2142</name>
</gene>
<keyword evidence="3" id="KW-0479">Metal-binding</keyword>
<evidence type="ECO:0000256" key="4">
    <source>
        <dbReference type="ARBA" id="ARBA00022801"/>
    </source>
</evidence>
<dbReference type="GO" id="GO:0003723">
    <property type="term" value="F:RNA binding"/>
    <property type="evidence" value="ECO:0007669"/>
    <property type="project" value="UniProtKB-KW"/>
</dbReference>
<dbReference type="GO" id="GO:0004527">
    <property type="term" value="F:exonuclease activity"/>
    <property type="evidence" value="ECO:0007669"/>
    <property type="project" value="UniProtKB-KW"/>
</dbReference>
<evidence type="ECO:0000256" key="7">
    <source>
        <dbReference type="ARBA" id="ARBA00022884"/>
    </source>
</evidence>
<evidence type="ECO:0000256" key="2">
    <source>
        <dbReference type="ARBA" id="ARBA00022722"/>
    </source>
</evidence>
<dbReference type="InterPro" id="IPR055132">
    <property type="entry name" value="RNase_J_b_CASP"/>
</dbReference>
<dbReference type="Gene3D" id="3.40.50.10710">
    <property type="entry name" value="Metallo-hydrolase/oxidoreductase"/>
    <property type="match status" value="1"/>
</dbReference>
<keyword evidence="2" id="KW-0540">Nuclease</keyword>
<dbReference type="GO" id="GO:0046872">
    <property type="term" value="F:metal ion binding"/>
    <property type="evidence" value="ECO:0007669"/>
    <property type="project" value="UniProtKB-KW"/>
</dbReference>
<proteinExistence type="predicted"/>
<dbReference type="Pfam" id="PF22505">
    <property type="entry name" value="RNase_J_b_CASP"/>
    <property type="match status" value="1"/>
</dbReference>
<dbReference type="Gene3D" id="3.60.15.10">
    <property type="entry name" value="Ribonuclease Z/Hydroxyacylglutathione hydrolase-like"/>
    <property type="match status" value="1"/>
</dbReference>
<keyword evidence="5" id="KW-0862">Zinc</keyword>
<name>A0A5Q2N7J5_9FIRM</name>
<evidence type="ECO:0000313" key="9">
    <source>
        <dbReference type="EMBL" id="QGG48240.1"/>
    </source>
</evidence>
<evidence type="ECO:0000256" key="6">
    <source>
        <dbReference type="ARBA" id="ARBA00022839"/>
    </source>
</evidence>
<keyword evidence="1" id="KW-0963">Cytoplasm</keyword>
<organism evidence="9 10">
    <name type="scientific">Heliorestis convoluta</name>
    <dbReference type="NCBI Taxonomy" id="356322"/>
    <lineage>
        <taxon>Bacteria</taxon>
        <taxon>Bacillati</taxon>
        <taxon>Bacillota</taxon>
        <taxon>Clostridia</taxon>
        <taxon>Eubacteriales</taxon>
        <taxon>Heliobacteriaceae</taxon>
        <taxon>Heliorestis</taxon>
    </lineage>
</organism>
<reference evidence="10" key="1">
    <citation type="submission" date="2019-11" db="EMBL/GenBank/DDBJ databases">
        <title>Genome sequence of Heliorestis convoluta strain HH, an alkaliphilic and minimalistic phototrophic bacterium from a soda lake in Egypt.</title>
        <authorList>
            <person name="Dewey E.D."/>
            <person name="Stokes L.M."/>
            <person name="Burchell B.M."/>
            <person name="Shaffer K.N."/>
            <person name="Huntington A.M."/>
            <person name="Baker J.M."/>
            <person name="Nadendla S."/>
            <person name="Giglio M.G."/>
            <person name="Touchman J.W."/>
            <person name="Blankenship R.E."/>
            <person name="Madigan M.T."/>
            <person name="Sattley W.M."/>
        </authorList>
    </citation>
    <scope>NUCLEOTIDE SEQUENCE [LARGE SCALE GENOMIC DNA]</scope>
    <source>
        <strain evidence="10">HH</strain>
    </source>
</reference>
<keyword evidence="4 9" id="KW-0378">Hydrolase</keyword>
<accession>A0A5Q2N7J5</accession>
<evidence type="ECO:0000259" key="8">
    <source>
        <dbReference type="SMART" id="SM00849"/>
    </source>
</evidence>
<dbReference type="InterPro" id="IPR036866">
    <property type="entry name" value="RibonucZ/Hydroxyglut_hydro"/>
</dbReference>
<dbReference type="PANTHER" id="PTHR43694:SF1">
    <property type="entry name" value="RIBONUCLEASE J"/>
    <property type="match status" value="1"/>
</dbReference>
<dbReference type="EMBL" id="CP045875">
    <property type="protein sequence ID" value="QGG48240.1"/>
    <property type="molecule type" value="Genomic_DNA"/>
</dbReference>
<dbReference type="SMART" id="SM00849">
    <property type="entry name" value="Lactamase_B"/>
    <property type="match status" value="1"/>
</dbReference>
<evidence type="ECO:0000256" key="5">
    <source>
        <dbReference type="ARBA" id="ARBA00022833"/>
    </source>
</evidence>
<dbReference type="AlphaFoldDB" id="A0A5Q2N7J5"/>
<dbReference type="InterPro" id="IPR011108">
    <property type="entry name" value="RMMBL"/>
</dbReference>
<dbReference type="Pfam" id="PF00753">
    <property type="entry name" value="Lactamase_B"/>
    <property type="match status" value="1"/>
</dbReference>
<evidence type="ECO:0000256" key="1">
    <source>
        <dbReference type="ARBA" id="ARBA00022490"/>
    </source>
</evidence>
<keyword evidence="7" id="KW-0694">RNA-binding</keyword>